<dbReference type="EMBL" id="FOKW01000001">
    <property type="protein sequence ID" value="SFB69149.1"/>
    <property type="molecule type" value="Genomic_DNA"/>
</dbReference>
<dbReference type="Gene3D" id="3.40.50.720">
    <property type="entry name" value="NAD(P)-binding Rossmann-like Domain"/>
    <property type="match status" value="1"/>
</dbReference>
<dbReference type="InterPro" id="IPR016040">
    <property type="entry name" value="NAD(P)-bd_dom"/>
</dbReference>
<feature type="domain" description="NAD(P)-binding" evidence="1">
    <location>
        <begin position="7"/>
        <end position="148"/>
    </location>
</feature>
<dbReference type="InterPro" id="IPR036291">
    <property type="entry name" value="NAD(P)-bd_dom_sf"/>
</dbReference>
<protein>
    <submittedName>
        <fullName evidence="2">NADH dehydrogenase</fullName>
    </submittedName>
</protein>
<sequence>MKILVAGGTGFIGRNLCTELHDRGHDVTALSRSPDDRGLPDGVEVAMGDVSAADSIRDAVVGHDAVVNLVALSPLFQPRGTDHETVHLRGTENLVDLAETEGVDRFVQLSALGADPQGDTDYIRAKGKAEGVVRGSDLEWTIFRPSVVFGDGGEFVEFTKELTTPYVTGLPGGGKTRFQPIWVGDLVPMLADALEDETHVGETYQVAGPEVLTLAEVTELAYEAEGKSVTVLPIPMPLAKLGLTAADPLPFVPFGPDQARSLEMNNTVTDNDIAAFGVDVDDLTTLGAYLGLEPQPIGSGTPRESV</sequence>
<evidence type="ECO:0000313" key="3">
    <source>
        <dbReference type="Proteomes" id="UP000199161"/>
    </source>
</evidence>
<accession>A0A1I1D2D0</accession>
<evidence type="ECO:0000313" key="2">
    <source>
        <dbReference type="EMBL" id="SFB69149.1"/>
    </source>
</evidence>
<evidence type="ECO:0000259" key="1">
    <source>
        <dbReference type="Pfam" id="PF13460"/>
    </source>
</evidence>
<dbReference type="GO" id="GO:0044877">
    <property type="term" value="F:protein-containing complex binding"/>
    <property type="evidence" value="ECO:0007669"/>
    <property type="project" value="TreeGrafter"/>
</dbReference>
<name>A0A1I1D2D0_NATHA</name>
<dbReference type="CDD" id="cd05271">
    <property type="entry name" value="NDUFA9_like_SDR_a"/>
    <property type="match status" value="1"/>
</dbReference>
<proteinExistence type="predicted"/>
<dbReference type="RefSeq" id="WP_089784610.1">
    <property type="nucleotide sequence ID" value="NZ_FOKW01000001.1"/>
</dbReference>
<dbReference type="FunFam" id="3.40.50.720:FF:000702">
    <property type="entry name" value="NADH dehydrogenase (Ubiquinone)"/>
    <property type="match status" value="1"/>
</dbReference>
<dbReference type="Proteomes" id="UP000199161">
    <property type="component" value="Unassembled WGS sequence"/>
</dbReference>
<dbReference type="PANTHER" id="PTHR12126:SF11">
    <property type="entry name" value="NADH DEHYDROGENASE [UBIQUINONE] 1 ALPHA SUBCOMPLEX SUBUNIT 9, MITOCHONDRIAL"/>
    <property type="match status" value="1"/>
</dbReference>
<dbReference type="InterPro" id="IPR051207">
    <property type="entry name" value="ComplexI_NDUFA9_subunit"/>
</dbReference>
<gene>
    <name evidence="2" type="ORF">SAMN05444422_101221</name>
</gene>
<dbReference type="PANTHER" id="PTHR12126">
    <property type="entry name" value="NADH-UBIQUINONE OXIDOREDUCTASE 39 KDA SUBUNIT-RELATED"/>
    <property type="match status" value="1"/>
</dbReference>
<dbReference type="OrthoDB" id="213145at2157"/>
<dbReference type="AlphaFoldDB" id="A0A1I1D2D0"/>
<keyword evidence="3" id="KW-1185">Reference proteome</keyword>
<dbReference type="SUPFAM" id="SSF51735">
    <property type="entry name" value="NAD(P)-binding Rossmann-fold domains"/>
    <property type="match status" value="1"/>
</dbReference>
<dbReference type="Pfam" id="PF13460">
    <property type="entry name" value="NAD_binding_10"/>
    <property type="match status" value="1"/>
</dbReference>
<organism evidence="2 3">
    <name type="scientific">Natronobacterium haloterrestre</name>
    <name type="common">Halobiforma haloterrestris</name>
    <dbReference type="NCBI Taxonomy" id="148448"/>
    <lineage>
        <taxon>Archaea</taxon>
        <taxon>Methanobacteriati</taxon>
        <taxon>Methanobacteriota</taxon>
        <taxon>Stenosarchaea group</taxon>
        <taxon>Halobacteria</taxon>
        <taxon>Halobacteriales</taxon>
        <taxon>Natrialbaceae</taxon>
        <taxon>Natronobacterium</taxon>
    </lineage>
</organism>
<reference evidence="3" key="1">
    <citation type="submission" date="2016-10" db="EMBL/GenBank/DDBJ databases">
        <authorList>
            <person name="Varghese N."/>
            <person name="Submissions S."/>
        </authorList>
    </citation>
    <scope>NUCLEOTIDE SEQUENCE [LARGE SCALE GENOMIC DNA]</scope>
    <source>
        <strain evidence="3">DSM 13078</strain>
    </source>
</reference>